<feature type="region of interest" description="Disordered" evidence="1">
    <location>
        <begin position="74"/>
        <end position="109"/>
    </location>
</feature>
<feature type="signal peptide" evidence="2">
    <location>
        <begin position="1"/>
        <end position="25"/>
    </location>
</feature>
<evidence type="ECO:0000256" key="2">
    <source>
        <dbReference type="SAM" id="SignalP"/>
    </source>
</evidence>
<keyword evidence="4" id="KW-1185">Reference proteome</keyword>
<dbReference type="EMBL" id="CP036282">
    <property type="protein sequence ID" value="QDL52989.1"/>
    <property type="molecule type" value="Genomic_DNA"/>
</dbReference>
<feature type="chain" id="PRO_5021809821" evidence="2">
    <location>
        <begin position="26"/>
        <end position="109"/>
    </location>
</feature>
<proteinExistence type="predicted"/>
<sequence length="109" mass="10825">MSKLPLALRVCAAMALLLCAATASAQQAPPNGPKPAGGQEQQEGPEHRKPPAEALAACKSLAAGAACNFTSPRGAEAGTCGAPEGKPLACRPAHTKGQGPGMGKEKPKS</sequence>
<evidence type="ECO:0000313" key="3">
    <source>
        <dbReference type="EMBL" id="QDL52989.1"/>
    </source>
</evidence>
<dbReference type="RefSeq" id="WP_142808442.1">
    <property type="nucleotide sequence ID" value="NZ_CP036282.1"/>
</dbReference>
<dbReference type="Proteomes" id="UP000317365">
    <property type="component" value="Chromosome"/>
</dbReference>
<dbReference type="KEGG" id="rhg:EXZ61_01720"/>
<evidence type="ECO:0000313" key="4">
    <source>
        <dbReference type="Proteomes" id="UP000317365"/>
    </source>
</evidence>
<gene>
    <name evidence="3" type="ORF">EXZ61_01720</name>
</gene>
<feature type="region of interest" description="Disordered" evidence="1">
    <location>
        <begin position="24"/>
        <end position="53"/>
    </location>
</feature>
<keyword evidence="2" id="KW-0732">Signal</keyword>
<evidence type="ECO:0000256" key="1">
    <source>
        <dbReference type="SAM" id="MobiDB-lite"/>
    </source>
</evidence>
<protein>
    <submittedName>
        <fullName evidence="3">Uncharacterized protein</fullName>
    </submittedName>
</protein>
<reference evidence="4" key="2">
    <citation type="journal article" date="2020" name="Int. J. Syst. Evol. Microbiol.">
        <title>Genomic insights into a novel species Rhodoferax aquaticus sp. nov., isolated from freshwater.</title>
        <authorList>
            <person name="Li T."/>
            <person name="Zhuo Y."/>
            <person name="Jin C.Z."/>
            <person name="Wu X."/>
            <person name="Ko S.R."/>
            <person name="Jin F.J."/>
            <person name="Ahn C.Y."/>
            <person name="Oh H.M."/>
            <person name="Lee H.G."/>
            <person name="Jin L."/>
        </authorList>
    </citation>
    <scope>NUCLEOTIDE SEQUENCE [LARGE SCALE GENOMIC DNA]</scope>
    <source>
        <strain evidence="4">Gr-4</strain>
    </source>
</reference>
<organism evidence="3 4">
    <name type="scientific">Rhodoferax aquaticus</name>
    <dbReference type="NCBI Taxonomy" id="2527691"/>
    <lineage>
        <taxon>Bacteria</taxon>
        <taxon>Pseudomonadati</taxon>
        <taxon>Pseudomonadota</taxon>
        <taxon>Betaproteobacteria</taxon>
        <taxon>Burkholderiales</taxon>
        <taxon>Comamonadaceae</taxon>
        <taxon>Rhodoferax</taxon>
    </lineage>
</organism>
<name>A0A515EK70_9BURK</name>
<accession>A0A515EK70</accession>
<dbReference type="AlphaFoldDB" id="A0A515EK70"/>
<reference evidence="4" key="1">
    <citation type="submission" date="2019-02" db="EMBL/GenBank/DDBJ databases">
        <title>Complete genome sequence of Rhodoferax sp. Gr-4.</title>
        <authorList>
            <person name="Jin L."/>
        </authorList>
    </citation>
    <scope>NUCLEOTIDE SEQUENCE [LARGE SCALE GENOMIC DNA]</scope>
    <source>
        <strain evidence="4">Gr-4</strain>
    </source>
</reference>